<feature type="binding site" evidence="8">
    <location>
        <position position="251"/>
    </location>
    <ligand>
        <name>substrate</name>
    </ligand>
</feature>
<evidence type="ECO:0000256" key="7">
    <source>
        <dbReference type="PIRSR" id="PIRSR618044-1"/>
    </source>
</evidence>
<feature type="domain" description="Peptidase S11 D-alanyl-D-alanine carboxypeptidase A N-terminal" evidence="11">
    <location>
        <begin position="57"/>
        <end position="280"/>
    </location>
</feature>
<reference evidence="12 13" key="1">
    <citation type="journal article" date="2015" name="Nature">
        <title>rRNA introns, odd ribosomes, and small enigmatic genomes across a large radiation of phyla.</title>
        <authorList>
            <person name="Brown C.T."/>
            <person name="Hug L.A."/>
            <person name="Thomas B.C."/>
            <person name="Sharon I."/>
            <person name="Castelle C.J."/>
            <person name="Singh A."/>
            <person name="Wilkins M.J."/>
            <person name="Williams K.H."/>
            <person name="Banfield J.F."/>
        </authorList>
    </citation>
    <scope>NUCLEOTIDE SEQUENCE [LARGE SCALE GENOMIC DNA]</scope>
</reference>
<evidence type="ECO:0000256" key="6">
    <source>
        <dbReference type="ARBA" id="ARBA00023316"/>
    </source>
</evidence>
<comment type="similarity">
    <text evidence="1 9">Belongs to the peptidase S11 family.</text>
</comment>
<evidence type="ECO:0000256" key="4">
    <source>
        <dbReference type="ARBA" id="ARBA00022960"/>
    </source>
</evidence>
<dbReference type="GO" id="GO:0071555">
    <property type="term" value="P:cell wall organization"/>
    <property type="evidence" value="ECO:0007669"/>
    <property type="project" value="UniProtKB-KW"/>
</dbReference>
<feature type="signal peptide" evidence="10">
    <location>
        <begin position="1"/>
        <end position="20"/>
    </location>
</feature>
<evidence type="ECO:0000256" key="8">
    <source>
        <dbReference type="PIRSR" id="PIRSR618044-2"/>
    </source>
</evidence>
<evidence type="ECO:0000313" key="13">
    <source>
        <dbReference type="Proteomes" id="UP000034932"/>
    </source>
</evidence>
<dbReference type="PANTHER" id="PTHR21581:SF6">
    <property type="entry name" value="TRAFFICKING PROTEIN PARTICLE COMPLEX SUBUNIT 12"/>
    <property type="match status" value="1"/>
</dbReference>
<protein>
    <recommendedName>
        <fullName evidence="11">Peptidase S11 D-alanyl-D-alanine carboxypeptidase A N-terminal domain-containing protein</fullName>
    </recommendedName>
</protein>
<gene>
    <name evidence="12" type="ORF">UT19_C0007G0033</name>
</gene>
<evidence type="ECO:0000313" key="12">
    <source>
        <dbReference type="EMBL" id="KKQ93789.1"/>
    </source>
</evidence>
<evidence type="ECO:0000256" key="9">
    <source>
        <dbReference type="RuleBase" id="RU004016"/>
    </source>
</evidence>
<dbReference type="Proteomes" id="UP000034932">
    <property type="component" value="Unassembled WGS sequence"/>
</dbReference>
<dbReference type="GO" id="GO:0008360">
    <property type="term" value="P:regulation of cell shape"/>
    <property type="evidence" value="ECO:0007669"/>
    <property type="project" value="UniProtKB-KW"/>
</dbReference>
<accession>A0A0G0P6N6</accession>
<dbReference type="AlphaFoldDB" id="A0A0G0P6N6"/>
<keyword evidence="2 10" id="KW-0732">Signal</keyword>
<organism evidence="12 13">
    <name type="scientific">Candidatus Woesebacteria bacterium GW2011_GWB1_39_10b</name>
    <dbReference type="NCBI Taxonomy" id="1618573"/>
    <lineage>
        <taxon>Bacteria</taxon>
        <taxon>Candidatus Woeseibacteriota</taxon>
    </lineage>
</organism>
<proteinExistence type="inferred from homology"/>
<dbReference type="InterPro" id="IPR012338">
    <property type="entry name" value="Beta-lactam/transpept-like"/>
</dbReference>
<feature type="active site" description="Acyl-ester intermediate" evidence="7">
    <location>
        <position position="90"/>
    </location>
</feature>
<dbReference type="InterPro" id="IPR018044">
    <property type="entry name" value="Peptidase_S11"/>
</dbReference>
<evidence type="ECO:0000256" key="10">
    <source>
        <dbReference type="SAM" id="SignalP"/>
    </source>
</evidence>
<dbReference type="PRINTS" id="PR00725">
    <property type="entry name" value="DADACBPTASE1"/>
</dbReference>
<feature type="active site" evidence="7">
    <location>
        <position position="144"/>
    </location>
</feature>
<keyword evidence="6" id="KW-0961">Cell wall biogenesis/degradation</keyword>
<keyword evidence="5" id="KW-0573">Peptidoglycan synthesis</keyword>
<feature type="chain" id="PRO_5002533828" description="Peptidase S11 D-alanyl-D-alanine carboxypeptidase A N-terminal domain-containing protein" evidence="10">
    <location>
        <begin position="21"/>
        <end position="311"/>
    </location>
</feature>
<feature type="active site" description="Proton acceptor" evidence="7">
    <location>
        <position position="93"/>
    </location>
</feature>
<keyword evidence="4" id="KW-0133">Cell shape</keyword>
<dbReference type="Gene3D" id="3.40.710.10">
    <property type="entry name" value="DD-peptidase/beta-lactamase superfamily"/>
    <property type="match status" value="1"/>
</dbReference>
<dbReference type="PANTHER" id="PTHR21581">
    <property type="entry name" value="D-ALANYL-D-ALANINE CARBOXYPEPTIDASE"/>
    <property type="match status" value="1"/>
</dbReference>
<dbReference type="GO" id="GO:0006508">
    <property type="term" value="P:proteolysis"/>
    <property type="evidence" value="ECO:0007669"/>
    <property type="project" value="InterPro"/>
</dbReference>
<dbReference type="STRING" id="1618573.UT19_C0007G0033"/>
<sequence length="311" mass="34351">MKLLVLTALSFFFIATSTLAINSFNIKPQNSDGEKPISQMNDEISLAPLPVLTGNETLPELSAYSVFAVDLPSGVSLYEKNPDASLLPASTTKIITSLIAIDYYHPDEVLSVGTEIAVEGQKMRLAVGEKIKVNDLLYGLLVYSANDAAEVLAVNYPGGRESFITAMNLKARDLNLNNSNFTNPTGLDGNTHVSSARDLVRVSAYAMKNSYFRKIVGTKEITVRSSDEKFVHKLTNINELLGEVEGVLGVKTGWTENALENLITYVERDGRKVMIAVLGSNDRFSETSSLIDWIFRNYEWRSVQRPSFNPR</sequence>
<dbReference type="SUPFAM" id="SSF56601">
    <property type="entry name" value="beta-lactamase/transpeptidase-like"/>
    <property type="match status" value="1"/>
</dbReference>
<evidence type="ECO:0000259" key="11">
    <source>
        <dbReference type="Pfam" id="PF00768"/>
    </source>
</evidence>
<keyword evidence="3" id="KW-0378">Hydrolase</keyword>
<dbReference type="InterPro" id="IPR001967">
    <property type="entry name" value="Peptidase_S11_N"/>
</dbReference>
<name>A0A0G0P6N6_9BACT</name>
<evidence type="ECO:0000256" key="2">
    <source>
        <dbReference type="ARBA" id="ARBA00022729"/>
    </source>
</evidence>
<evidence type="ECO:0000256" key="5">
    <source>
        <dbReference type="ARBA" id="ARBA00022984"/>
    </source>
</evidence>
<comment type="caution">
    <text evidence="12">The sequence shown here is derived from an EMBL/GenBank/DDBJ whole genome shotgun (WGS) entry which is preliminary data.</text>
</comment>
<evidence type="ECO:0000256" key="1">
    <source>
        <dbReference type="ARBA" id="ARBA00007164"/>
    </source>
</evidence>
<dbReference type="GO" id="GO:0009002">
    <property type="term" value="F:serine-type D-Ala-D-Ala carboxypeptidase activity"/>
    <property type="evidence" value="ECO:0007669"/>
    <property type="project" value="InterPro"/>
</dbReference>
<dbReference type="Pfam" id="PF00768">
    <property type="entry name" value="Peptidase_S11"/>
    <property type="match status" value="1"/>
</dbReference>
<dbReference type="GO" id="GO:0009252">
    <property type="term" value="P:peptidoglycan biosynthetic process"/>
    <property type="evidence" value="ECO:0007669"/>
    <property type="project" value="UniProtKB-KW"/>
</dbReference>
<evidence type="ECO:0000256" key="3">
    <source>
        <dbReference type="ARBA" id="ARBA00022801"/>
    </source>
</evidence>
<dbReference type="EMBL" id="LBVW01000007">
    <property type="protein sequence ID" value="KKQ93789.1"/>
    <property type="molecule type" value="Genomic_DNA"/>
</dbReference>